<sequence length="34" mass="4025">MPPMPPRRRKYNIDVCEEEKSNSKRIKTSIMSSD</sequence>
<organism evidence="2">
    <name type="scientific">Medioppia subpectinata</name>
    <dbReference type="NCBI Taxonomy" id="1979941"/>
    <lineage>
        <taxon>Eukaryota</taxon>
        <taxon>Metazoa</taxon>
        <taxon>Ecdysozoa</taxon>
        <taxon>Arthropoda</taxon>
        <taxon>Chelicerata</taxon>
        <taxon>Arachnida</taxon>
        <taxon>Acari</taxon>
        <taxon>Acariformes</taxon>
        <taxon>Sarcoptiformes</taxon>
        <taxon>Oribatida</taxon>
        <taxon>Brachypylina</taxon>
        <taxon>Oppioidea</taxon>
        <taxon>Oppiidae</taxon>
        <taxon>Medioppia</taxon>
    </lineage>
</organism>
<evidence type="ECO:0000256" key="1">
    <source>
        <dbReference type="SAM" id="MobiDB-lite"/>
    </source>
</evidence>
<dbReference type="AlphaFoldDB" id="A0A7R9LUD2"/>
<feature type="compositionally biased region" description="Basic residues" evidence="1">
    <location>
        <begin position="1"/>
        <end position="10"/>
    </location>
</feature>
<feature type="non-terminal residue" evidence="2">
    <location>
        <position position="34"/>
    </location>
</feature>
<dbReference type="EMBL" id="OC891950">
    <property type="protein sequence ID" value="CAD7646635.1"/>
    <property type="molecule type" value="Genomic_DNA"/>
</dbReference>
<dbReference type="Proteomes" id="UP000759131">
    <property type="component" value="Unassembled WGS sequence"/>
</dbReference>
<evidence type="ECO:0000313" key="3">
    <source>
        <dbReference type="Proteomes" id="UP000759131"/>
    </source>
</evidence>
<gene>
    <name evidence="2" type="ORF">OSB1V03_LOCUS21065</name>
</gene>
<accession>A0A7R9LUD2</accession>
<evidence type="ECO:0000313" key="2">
    <source>
        <dbReference type="EMBL" id="CAD7646635.1"/>
    </source>
</evidence>
<proteinExistence type="predicted"/>
<feature type="region of interest" description="Disordered" evidence="1">
    <location>
        <begin position="1"/>
        <end position="34"/>
    </location>
</feature>
<dbReference type="OrthoDB" id="286637at2759"/>
<name>A0A7R9LUD2_9ACAR</name>
<dbReference type="EMBL" id="CAJPIZ010037375">
    <property type="protein sequence ID" value="CAG2121119.1"/>
    <property type="molecule type" value="Genomic_DNA"/>
</dbReference>
<protein>
    <submittedName>
        <fullName evidence="2">Uncharacterized protein</fullName>
    </submittedName>
</protein>
<reference evidence="2" key="1">
    <citation type="submission" date="2020-11" db="EMBL/GenBank/DDBJ databases">
        <authorList>
            <person name="Tran Van P."/>
        </authorList>
    </citation>
    <scope>NUCLEOTIDE SEQUENCE</scope>
</reference>
<keyword evidence="3" id="KW-1185">Reference proteome</keyword>